<evidence type="ECO:0000256" key="9">
    <source>
        <dbReference type="SAM" id="Phobius"/>
    </source>
</evidence>
<evidence type="ECO:0000313" key="10">
    <source>
        <dbReference type="EMBL" id="MFD2800575.1"/>
    </source>
</evidence>
<feature type="transmembrane region" description="Helical" evidence="9">
    <location>
        <begin position="308"/>
        <end position="339"/>
    </location>
</feature>
<feature type="transmembrane region" description="Helical" evidence="9">
    <location>
        <begin position="207"/>
        <end position="234"/>
    </location>
</feature>
<dbReference type="Pfam" id="PF01594">
    <property type="entry name" value="AI-2E_transport"/>
    <property type="match status" value="1"/>
</dbReference>
<dbReference type="PANTHER" id="PTHR21716:SF53">
    <property type="entry name" value="PERMEASE PERM-RELATED"/>
    <property type="match status" value="1"/>
</dbReference>
<keyword evidence="3" id="KW-0813">Transport</keyword>
<name>A0ABW5WDW8_9PSEU</name>
<evidence type="ECO:0000256" key="3">
    <source>
        <dbReference type="ARBA" id="ARBA00022448"/>
    </source>
</evidence>
<dbReference type="EMBL" id="JBHUOF010000018">
    <property type="protein sequence ID" value="MFD2800575.1"/>
    <property type="molecule type" value="Genomic_DNA"/>
</dbReference>
<keyword evidence="11" id="KW-1185">Reference proteome</keyword>
<comment type="subcellular location">
    <subcellularLocation>
        <location evidence="1">Cell membrane</location>
        <topology evidence="1">Multi-pass membrane protein</topology>
    </subcellularLocation>
</comment>
<dbReference type="Proteomes" id="UP001597478">
    <property type="component" value="Unassembled WGS sequence"/>
</dbReference>
<evidence type="ECO:0000256" key="1">
    <source>
        <dbReference type="ARBA" id="ARBA00004651"/>
    </source>
</evidence>
<accession>A0ABW5WDW8</accession>
<sequence length="385" mass="40478">MSSPRVRFTAGVLRRAAMVSAQLLLVFAALWALRNIVGHLSYVVVPASVALLLTAFLHPLVTWLTRHRWPRSLAVLTALVAGLAVAGGIVTFVVLSIVNNFDELRRRVSQSVAQVDEWLTSGPLNVEGQLFDRVRGWLAGNQQQLFSQALGAFNTVADVLIGVLVSAVLLIMFLYDGPKMWAFLLRPWRPETREVVDDAGRRAYHSVVVYVWVTALVALIDAIGIGIGLAVVGVPLTVPLAALVFLGGFIPYVGAVVSGFVAVAVTLVSNGAVAALIILGIVLGVQQLEGHVLQPVLQGNLSRLHPAVVLVALLIGGTEGGIAGVLLAVPVVAAVRAVVLAIADHHGPREPAPPPAEDSGDTGEPSGQPAAEESPPRTGPRAEPT</sequence>
<evidence type="ECO:0000256" key="7">
    <source>
        <dbReference type="ARBA" id="ARBA00023136"/>
    </source>
</evidence>
<keyword evidence="4" id="KW-1003">Cell membrane</keyword>
<feature type="transmembrane region" description="Helical" evidence="9">
    <location>
        <begin position="39"/>
        <end position="61"/>
    </location>
</feature>
<protein>
    <submittedName>
        <fullName evidence="10">AI-2E family transporter</fullName>
    </submittedName>
</protein>
<dbReference type="InterPro" id="IPR002549">
    <property type="entry name" value="AI-2E-like"/>
</dbReference>
<evidence type="ECO:0000256" key="2">
    <source>
        <dbReference type="ARBA" id="ARBA00009773"/>
    </source>
</evidence>
<gene>
    <name evidence="10" type="ORF">ACFS2C_14350</name>
</gene>
<feature type="transmembrane region" description="Helical" evidence="9">
    <location>
        <begin position="240"/>
        <end position="265"/>
    </location>
</feature>
<evidence type="ECO:0000256" key="5">
    <source>
        <dbReference type="ARBA" id="ARBA00022692"/>
    </source>
</evidence>
<comment type="caution">
    <text evidence="10">The sequence shown here is derived from an EMBL/GenBank/DDBJ whole genome shotgun (WGS) entry which is preliminary data.</text>
</comment>
<keyword evidence="5 9" id="KW-0812">Transmembrane</keyword>
<feature type="transmembrane region" description="Helical" evidence="9">
    <location>
        <begin position="155"/>
        <end position="175"/>
    </location>
</feature>
<keyword evidence="7 9" id="KW-0472">Membrane</keyword>
<proteinExistence type="inferred from homology"/>
<evidence type="ECO:0000313" key="11">
    <source>
        <dbReference type="Proteomes" id="UP001597478"/>
    </source>
</evidence>
<comment type="similarity">
    <text evidence="2">Belongs to the autoinducer-2 exporter (AI-2E) (TC 2.A.86) family.</text>
</comment>
<feature type="transmembrane region" description="Helical" evidence="9">
    <location>
        <begin position="272"/>
        <end position="288"/>
    </location>
</feature>
<feature type="transmembrane region" description="Helical" evidence="9">
    <location>
        <begin position="12"/>
        <end position="33"/>
    </location>
</feature>
<feature type="region of interest" description="Disordered" evidence="8">
    <location>
        <begin position="346"/>
        <end position="385"/>
    </location>
</feature>
<evidence type="ECO:0000256" key="8">
    <source>
        <dbReference type="SAM" id="MobiDB-lite"/>
    </source>
</evidence>
<evidence type="ECO:0000256" key="6">
    <source>
        <dbReference type="ARBA" id="ARBA00022989"/>
    </source>
</evidence>
<dbReference type="RefSeq" id="WP_377388030.1">
    <property type="nucleotide sequence ID" value="NZ_JBHSAN010000009.1"/>
</dbReference>
<feature type="transmembrane region" description="Helical" evidence="9">
    <location>
        <begin position="73"/>
        <end position="98"/>
    </location>
</feature>
<keyword evidence="6 9" id="KW-1133">Transmembrane helix</keyword>
<evidence type="ECO:0000256" key="4">
    <source>
        <dbReference type="ARBA" id="ARBA00022475"/>
    </source>
</evidence>
<organism evidence="10 11">
    <name type="scientific">Prauserella oleivorans</name>
    <dbReference type="NCBI Taxonomy" id="1478153"/>
    <lineage>
        <taxon>Bacteria</taxon>
        <taxon>Bacillati</taxon>
        <taxon>Actinomycetota</taxon>
        <taxon>Actinomycetes</taxon>
        <taxon>Pseudonocardiales</taxon>
        <taxon>Pseudonocardiaceae</taxon>
        <taxon>Prauserella</taxon>
    </lineage>
</organism>
<reference evidence="11" key="1">
    <citation type="journal article" date="2019" name="Int. J. Syst. Evol. Microbiol.">
        <title>The Global Catalogue of Microorganisms (GCM) 10K type strain sequencing project: providing services to taxonomists for standard genome sequencing and annotation.</title>
        <authorList>
            <consortium name="The Broad Institute Genomics Platform"/>
            <consortium name="The Broad Institute Genome Sequencing Center for Infectious Disease"/>
            <person name="Wu L."/>
            <person name="Ma J."/>
        </authorList>
    </citation>
    <scope>NUCLEOTIDE SEQUENCE [LARGE SCALE GENOMIC DNA]</scope>
    <source>
        <strain evidence="11">IBRC-M 10906</strain>
    </source>
</reference>
<dbReference type="PANTHER" id="PTHR21716">
    <property type="entry name" value="TRANSMEMBRANE PROTEIN"/>
    <property type="match status" value="1"/>
</dbReference>